<evidence type="ECO:0000256" key="1">
    <source>
        <dbReference type="ARBA" id="ARBA00022723"/>
    </source>
</evidence>
<proteinExistence type="predicted"/>
<feature type="compositionally biased region" description="Pro residues" evidence="5">
    <location>
        <begin position="659"/>
        <end position="675"/>
    </location>
</feature>
<dbReference type="GO" id="GO:0008270">
    <property type="term" value="F:zinc ion binding"/>
    <property type="evidence" value="ECO:0007669"/>
    <property type="project" value="UniProtKB-KW"/>
</dbReference>
<organism evidence="7 8">
    <name type="scientific">Steccherinum ochraceum</name>
    <dbReference type="NCBI Taxonomy" id="92696"/>
    <lineage>
        <taxon>Eukaryota</taxon>
        <taxon>Fungi</taxon>
        <taxon>Dikarya</taxon>
        <taxon>Basidiomycota</taxon>
        <taxon>Agaricomycotina</taxon>
        <taxon>Agaricomycetes</taxon>
        <taxon>Polyporales</taxon>
        <taxon>Steccherinaceae</taxon>
        <taxon>Steccherinum</taxon>
    </lineage>
</organism>
<feature type="compositionally biased region" description="Pro residues" evidence="5">
    <location>
        <begin position="203"/>
        <end position="213"/>
    </location>
</feature>
<keyword evidence="3" id="KW-0862">Zinc</keyword>
<evidence type="ECO:0000256" key="2">
    <source>
        <dbReference type="ARBA" id="ARBA00022771"/>
    </source>
</evidence>
<feature type="compositionally biased region" description="Low complexity" evidence="5">
    <location>
        <begin position="596"/>
        <end position="623"/>
    </location>
</feature>
<dbReference type="PANTHER" id="PTHR15710:SF243">
    <property type="entry name" value="E3 UBIQUITIN-PROTEIN LIGASE PRAJA-2 ISOFORM X1"/>
    <property type="match status" value="1"/>
</dbReference>
<feature type="region of interest" description="Disordered" evidence="5">
    <location>
        <begin position="651"/>
        <end position="761"/>
    </location>
</feature>
<reference evidence="7 8" key="1">
    <citation type="submission" date="2018-11" db="EMBL/GenBank/DDBJ databases">
        <title>Genome assembly of Steccherinum ochraceum LE-BIN_3174, the white-rot fungus of the Steccherinaceae family (The Residual Polyporoid clade, Polyporales, Basidiomycota).</title>
        <authorList>
            <person name="Fedorova T.V."/>
            <person name="Glazunova O.A."/>
            <person name="Landesman E.O."/>
            <person name="Moiseenko K.V."/>
            <person name="Psurtseva N.V."/>
            <person name="Savinova O.S."/>
            <person name="Shakhova N.V."/>
            <person name="Tyazhelova T.V."/>
            <person name="Vasina D.V."/>
        </authorList>
    </citation>
    <scope>NUCLEOTIDE SEQUENCE [LARGE SCALE GENOMIC DNA]</scope>
    <source>
        <strain evidence="7 8">LE-BIN_3174</strain>
    </source>
</reference>
<feature type="region of interest" description="Disordered" evidence="5">
    <location>
        <begin position="823"/>
        <end position="858"/>
    </location>
</feature>
<dbReference type="InterPro" id="IPR013083">
    <property type="entry name" value="Znf_RING/FYVE/PHD"/>
</dbReference>
<feature type="compositionally biased region" description="Low complexity" evidence="5">
    <location>
        <begin position="147"/>
        <end position="160"/>
    </location>
</feature>
<keyword evidence="2 4" id="KW-0863">Zinc-finger</keyword>
<dbReference type="Gene3D" id="3.30.40.10">
    <property type="entry name" value="Zinc/RING finger domain, C3HC4 (zinc finger)"/>
    <property type="match status" value="1"/>
</dbReference>
<keyword evidence="1" id="KW-0479">Metal-binding</keyword>
<dbReference type="OrthoDB" id="8062037at2759"/>
<dbReference type="GO" id="GO:0061630">
    <property type="term" value="F:ubiquitin protein ligase activity"/>
    <property type="evidence" value="ECO:0007669"/>
    <property type="project" value="TreeGrafter"/>
</dbReference>
<evidence type="ECO:0000256" key="4">
    <source>
        <dbReference type="PROSITE-ProRule" id="PRU00175"/>
    </source>
</evidence>
<feature type="compositionally biased region" description="Low complexity" evidence="5">
    <location>
        <begin position="392"/>
        <end position="401"/>
    </location>
</feature>
<dbReference type="AlphaFoldDB" id="A0A4R0RSA1"/>
<evidence type="ECO:0000256" key="3">
    <source>
        <dbReference type="ARBA" id="ARBA00022833"/>
    </source>
</evidence>
<name>A0A4R0RSA1_9APHY</name>
<feature type="region of interest" description="Disordered" evidence="5">
    <location>
        <begin position="567"/>
        <end position="634"/>
    </location>
</feature>
<feature type="compositionally biased region" description="Pro residues" evidence="5">
    <location>
        <begin position="576"/>
        <end position="589"/>
    </location>
</feature>
<feature type="domain" description="RING-type" evidence="6">
    <location>
        <begin position="302"/>
        <end position="381"/>
    </location>
</feature>
<dbReference type="SMART" id="SM00184">
    <property type="entry name" value="RING"/>
    <property type="match status" value="2"/>
</dbReference>
<dbReference type="InterPro" id="IPR001841">
    <property type="entry name" value="Znf_RING"/>
</dbReference>
<protein>
    <recommendedName>
        <fullName evidence="6">RING-type domain-containing protein</fullName>
    </recommendedName>
</protein>
<evidence type="ECO:0000259" key="6">
    <source>
        <dbReference type="PROSITE" id="PS50089"/>
    </source>
</evidence>
<feature type="compositionally biased region" description="Low complexity" evidence="5">
    <location>
        <begin position="41"/>
        <end position="69"/>
    </location>
</feature>
<comment type="caution">
    <text evidence="7">The sequence shown here is derived from an EMBL/GenBank/DDBJ whole genome shotgun (WGS) entry which is preliminary data.</text>
</comment>
<accession>A0A4R0RSA1</accession>
<dbReference type="EMBL" id="RWJN01000069">
    <property type="protein sequence ID" value="TCD68359.1"/>
    <property type="molecule type" value="Genomic_DNA"/>
</dbReference>
<feature type="compositionally biased region" description="Low complexity" evidence="5">
    <location>
        <begin position="334"/>
        <end position="343"/>
    </location>
</feature>
<dbReference type="GO" id="GO:0005737">
    <property type="term" value="C:cytoplasm"/>
    <property type="evidence" value="ECO:0007669"/>
    <property type="project" value="TreeGrafter"/>
</dbReference>
<feature type="compositionally biased region" description="Low complexity" evidence="5">
    <location>
        <begin position="93"/>
        <end position="109"/>
    </location>
</feature>
<feature type="region of interest" description="Disordered" evidence="5">
    <location>
        <begin position="313"/>
        <end position="345"/>
    </location>
</feature>
<dbReference type="STRING" id="92696.A0A4R0RSA1"/>
<feature type="region of interest" description="Disordered" evidence="5">
    <location>
        <begin position="388"/>
        <end position="448"/>
    </location>
</feature>
<dbReference type="GO" id="GO:0016567">
    <property type="term" value="P:protein ubiquitination"/>
    <property type="evidence" value="ECO:0007669"/>
    <property type="project" value="TreeGrafter"/>
</dbReference>
<feature type="compositionally biased region" description="Low complexity" evidence="5">
    <location>
        <begin position="408"/>
        <end position="432"/>
    </location>
</feature>
<dbReference type="Proteomes" id="UP000292702">
    <property type="component" value="Unassembled WGS sequence"/>
</dbReference>
<feature type="compositionally biased region" description="Low complexity" evidence="5">
    <location>
        <begin position="720"/>
        <end position="732"/>
    </location>
</feature>
<feature type="compositionally biased region" description="Basic and acidic residues" evidence="5">
    <location>
        <begin position="317"/>
        <end position="328"/>
    </location>
</feature>
<dbReference type="PROSITE" id="PS50089">
    <property type="entry name" value="ZF_RING_2"/>
    <property type="match status" value="1"/>
</dbReference>
<feature type="compositionally biased region" description="Pro residues" evidence="5">
    <location>
        <begin position="824"/>
        <end position="833"/>
    </location>
</feature>
<feature type="region of interest" description="Disordered" evidence="5">
    <location>
        <begin position="1"/>
        <end position="231"/>
    </location>
</feature>
<dbReference type="Pfam" id="PF13639">
    <property type="entry name" value="zf-RING_2"/>
    <property type="match status" value="1"/>
</dbReference>
<evidence type="ECO:0000313" key="8">
    <source>
        <dbReference type="Proteomes" id="UP000292702"/>
    </source>
</evidence>
<feature type="compositionally biased region" description="Pro residues" evidence="5">
    <location>
        <begin position="733"/>
        <end position="756"/>
    </location>
</feature>
<evidence type="ECO:0000313" key="7">
    <source>
        <dbReference type="EMBL" id="TCD68359.1"/>
    </source>
</evidence>
<feature type="region of interest" description="Disordered" evidence="5">
    <location>
        <begin position="460"/>
        <end position="526"/>
    </location>
</feature>
<gene>
    <name evidence="7" type="ORF">EIP91_010997</name>
</gene>
<feature type="region of interest" description="Disordered" evidence="5">
    <location>
        <begin position="877"/>
        <end position="897"/>
    </location>
</feature>
<sequence length="984" mass="103055">MSDHHGNTASSSHSHGDDGENNNDNNNNTTLDIEPVRRRLSSISLTSSLQNQTSSQPATTMPPSSSSDSVPHVDVEMADPDELELPPMPLPPSRSAASAPTSSTSTSARASRRVRVEDEVDEDDLRQTNRQRLHSPPAEHPLPPLPQQAQQPQPQAAPHLPNLPPNVTVHEAGPHRIVLDFMLGPPFHGPPGTHNHDGHIHPPNGPADNAPPDPPHDHQGDPHTPGAGHHHFTNVRQFFDAMRNQTGFFDMMFGGMGHLGDEPDDPERAQRLMAGLEEVPVGLVKRLERVGGNGEENSGPSCPVCMESLLDGDGGFAEEKSEEDRQAPTDEQPTASSSATSSAGAKTYPKVVTLPCSHVFHADCLLPWFTRAHRTTCPACRFDIDPDSLTYVPRVPRPMRGMPRRNRTQQQGQAAEGQAQQQPTATGAGTPGVNPPQANPGAPGDPMDVAYDVVVLDFVNDPNAPPGEPEFQTFTWGQPPPTANANAQAPSPPQPPHIHVHTHPPTPGTGGGPQPTPNGQQQPPMGFIDVSMAFSFVDPRSPNAGAAEGPGGQMPYIFGGTFAVPGPGGEAANGNQPPPPVFGPAPPPAANGNGGFQFTFGAGAPPPAGAQGANANANANADPNGPPPPYPDVAGVFSTLMSGLFRTMGAAAQAQGQAGPPPPPANAAAPPPTAPTPVATAAPPFFVPRHAPAGVPGAAPPPPTLAQLFSGLFPHGRPGQAPAPAQPAQPATANPPPAPQPPPTNAAPPHPNPNPEGVPANDAQRRAFLNLLSGMGFGGATNNGAAQPIIDDATLDQIPIFTFPGPMMTDNPPFHPAPFFGPNAAPPPAPTTNPHPHTHARTNNGAPKPQWVIPPPPGPTLRQRVERREREMGLRCSDVSCGLGPTDEDPEPTPGVDVTKVRQVGIRRKGDEEVVEKEEMVCEHRFHCACLVSAERVAGWGGGYGDGKEEEKGEEGDVEVSCPVCRAVGVVRREEWEEGVAGLM</sequence>
<dbReference type="PANTHER" id="PTHR15710">
    <property type="entry name" value="E3 UBIQUITIN-PROTEIN LIGASE PRAJA"/>
    <property type="match status" value="1"/>
</dbReference>
<evidence type="ECO:0000256" key="5">
    <source>
        <dbReference type="SAM" id="MobiDB-lite"/>
    </source>
</evidence>
<dbReference type="SUPFAM" id="SSF57850">
    <property type="entry name" value="RING/U-box"/>
    <property type="match status" value="1"/>
</dbReference>
<keyword evidence="8" id="KW-1185">Reference proteome</keyword>